<keyword evidence="2" id="KW-0645">Protease</keyword>
<evidence type="ECO:0000313" key="8">
    <source>
        <dbReference type="EMBL" id="GAX23290.1"/>
    </source>
</evidence>
<evidence type="ECO:0000313" key="9">
    <source>
        <dbReference type="Proteomes" id="UP000198406"/>
    </source>
</evidence>
<protein>
    <recommendedName>
        <fullName evidence="7">Peptidase M16 N-terminal domain-containing protein</fullName>
    </recommendedName>
</protein>
<reference evidence="8 9" key="1">
    <citation type="journal article" date="2015" name="Plant Cell">
        <title>Oil accumulation by the oleaginous diatom Fistulifera solaris as revealed by the genome and transcriptome.</title>
        <authorList>
            <person name="Tanaka T."/>
            <person name="Maeda Y."/>
            <person name="Veluchamy A."/>
            <person name="Tanaka M."/>
            <person name="Abida H."/>
            <person name="Marechal E."/>
            <person name="Bowler C."/>
            <person name="Muto M."/>
            <person name="Sunaga Y."/>
            <person name="Tanaka M."/>
            <person name="Yoshino T."/>
            <person name="Taniguchi T."/>
            <person name="Fukuda Y."/>
            <person name="Nemoto M."/>
            <person name="Matsumoto M."/>
            <person name="Wong P.S."/>
            <person name="Aburatani S."/>
            <person name="Fujibuchi W."/>
        </authorList>
    </citation>
    <scope>NUCLEOTIDE SEQUENCE [LARGE SCALE GENOMIC DNA]</scope>
    <source>
        <strain evidence="8 9">JPCC DA0580</strain>
    </source>
</reference>
<keyword evidence="9" id="KW-1185">Reference proteome</keyword>
<dbReference type="InterPro" id="IPR011249">
    <property type="entry name" value="Metalloenz_LuxS/M16"/>
</dbReference>
<evidence type="ECO:0000256" key="4">
    <source>
        <dbReference type="ARBA" id="ARBA00022801"/>
    </source>
</evidence>
<dbReference type="Proteomes" id="UP000198406">
    <property type="component" value="Unassembled WGS sequence"/>
</dbReference>
<dbReference type="AlphaFoldDB" id="A0A1Z5KAK2"/>
<feature type="domain" description="Peptidase M16 N-terminal" evidence="7">
    <location>
        <begin position="124"/>
        <end position="248"/>
    </location>
</feature>
<evidence type="ECO:0000256" key="3">
    <source>
        <dbReference type="ARBA" id="ARBA00022723"/>
    </source>
</evidence>
<dbReference type="PANTHER" id="PTHR43690">
    <property type="entry name" value="NARDILYSIN"/>
    <property type="match status" value="1"/>
</dbReference>
<dbReference type="GO" id="GO:0008237">
    <property type="term" value="F:metallopeptidase activity"/>
    <property type="evidence" value="ECO:0007669"/>
    <property type="project" value="UniProtKB-KW"/>
</dbReference>
<sequence>MRIVRALTVAAFCHFHAKQALQSLHAENYQHFDDEDFPASHQNSSLLHSSQHNQQSTSPLKLSHVHINRRQLIHGTVSAFFINTLLRKSAAAADSRITTSYPADIIPYSSVRRYKTLTLSNGLRVLLVSDRTAPRASACLTVSGAGQFDEPPDLPGLAHLMEHMILSFNSKSTFRTSRDFEEWLGDNEGASNAFTAYEHVCFHFSCPENVLAEALQRFSGLFLAQDVEQICRDEATLRREIRRVDAELDFDDINEQIFYLTKQFVNVEHPYSRFLRGSLETLETIPKAKGIDVGSRLISFFRQKYLPSEAVVVIVSNADTFLLERLCSPFNFILSRNKPSKKPPARYYPGTFLEGSRYKHAVLSRPSGDSDRERITMQWNLNLDYRSQRVTATQICFVLAQILGRKGPGSLYLYLLRRGWLPSTGIAGIPRVSLPLDVPGMQIIRLDLDLTLEGAIRRSAVVEAVYDSFEPLRLSRGEFSLPRELVQQYASVAKLHGYYLAPRAPDAIELAVDALRYGLGPNGVGTGRWIRFADSSNEIRALQREMSKTISRIMDPNKAVIIATASPAVVAASFLKNDDTALLSIPLGSSSSLQWRKEPVSGAAFLFDDMLKSSTRLENQVLKRIVSRDELLPPFVNPLVPAKIEPARALRQGNGWVNSNELVLRPNNREADIGLSLRRKSFSAQVIKSSKANNWSILDPYPGQCGLLLPRGPPEPTCRCAFVLELLSPRPARADVRQAAHAQLWLESFETISMKDLAELGAIGGLAFDLSFNPYGLRLCVLGIRRTLPSYTRRLVRKLVDHSLELLRGPEYFPSTLTASTIQSAQRARNLSPRRLRVITSNLRQSTAYEAAAEGVTFLRSCQGGVCFAQGDLSSDEVSELLQDLQSILEPALNPRTSRSSVLAIPSIDELLYRPNWKPRTLLSCSIPGVVLVSDACGRVKR</sequence>
<comment type="similarity">
    <text evidence="1">Belongs to the peptidase M16 family.</text>
</comment>
<name>A0A1Z5KAK2_FISSO</name>
<dbReference type="Gene3D" id="3.30.830.10">
    <property type="entry name" value="Metalloenzyme, LuxS/M16 peptidase-like"/>
    <property type="match status" value="3"/>
</dbReference>
<dbReference type="InParanoid" id="A0A1Z5KAK2"/>
<keyword evidence="5" id="KW-0862">Zinc</keyword>
<dbReference type="Pfam" id="PF00675">
    <property type="entry name" value="Peptidase_M16"/>
    <property type="match status" value="1"/>
</dbReference>
<dbReference type="GO" id="GO:0006508">
    <property type="term" value="P:proteolysis"/>
    <property type="evidence" value="ECO:0007669"/>
    <property type="project" value="UniProtKB-KW"/>
</dbReference>
<evidence type="ECO:0000256" key="6">
    <source>
        <dbReference type="ARBA" id="ARBA00023049"/>
    </source>
</evidence>
<dbReference type="GO" id="GO:0046872">
    <property type="term" value="F:metal ion binding"/>
    <property type="evidence" value="ECO:0007669"/>
    <property type="project" value="UniProtKB-KW"/>
</dbReference>
<dbReference type="InterPro" id="IPR011765">
    <property type="entry name" value="Pept_M16_N"/>
</dbReference>
<keyword evidence="6" id="KW-0482">Metalloprotease</keyword>
<dbReference type="InterPro" id="IPR050626">
    <property type="entry name" value="Peptidase_M16"/>
</dbReference>
<comment type="caution">
    <text evidence="8">The sequence shown here is derived from an EMBL/GenBank/DDBJ whole genome shotgun (WGS) entry which is preliminary data.</text>
</comment>
<dbReference type="OrthoDB" id="952271at2759"/>
<evidence type="ECO:0000259" key="7">
    <source>
        <dbReference type="Pfam" id="PF00675"/>
    </source>
</evidence>
<keyword evidence="4" id="KW-0378">Hydrolase</keyword>
<keyword evidence="3" id="KW-0479">Metal-binding</keyword>
<dbReference type="SUPFAM" id="SSF63411">
    <property type="entry name" value="LuxS/MPP-like metallohydrolase"/>
    <property type="match status" value="1"/>
</dbReference>
<dbReference type="EMBL" id="BDSP01000199">
    <property type="protein sequence ID" value="GAX23290.1"/>
    <property type="molecule type" value="Genomic_DNA"/>
</dbReference>
<gene>
    <name evidence="8" type="ORF">FisN_21Hh024</name>
</gene>
<evidence type="ECO:0000256" key="2">
    <source>
        <dbReference type="ARBA" id="ARBA00022670"/>
    </source>
</evidence>
<evidence type="ECO:0000256" key="5">
    <source>
        <dbReference type="ARBA" id="ARBA00022833"/>
    </source>
</evidence>
<dbReference type="PANTHER" id="PTHR43690:SF18">
    <property type="entry name" value="INSULIN-DEGRADING ENZYME-RELATED"/>
    <property type="match status" value="1"/>
</dbReference>
<accession>A0A1Z5KAK2</accession>
<organism evidence="8 9">
    <name type="scientific">Fistulifera solaris</name>
    <name type="common">Oleaginous diatom</name>
    <dbReference type="NCBI Taxonomy" id="1519565"/>
    <lineage>
        <taxon>Eukaryota</taxon>
        <taxon>Sar</taxon>
        <taxon>Stramenopiles</taxon>
        <taxon>Ochrophyta</taxon>
        <taxon>Bacillariophyta</taxon>
        <taxon>Bacillariophyceae</taxon>
        <taxon>Bacillariophycidae</taxon>
        <taxon>Naviculales</taxon>
        <taxon>Naviculaceae</taxon>
        <taxon>Fistulifera</taxon>
    </lineage>
</organism>
<evidence type="ECO:0000256" key="1">
    <source>
        <dbReference type="ARBA" id="ARBA00007261"/>
    </source>
</evidence>
<proteinExistence type="inferred from homology"/>